<protein>
    <recommendedName>
        <fullName evidence="3">NADP-dependent oxidoreductase domain-containing protein</fullName>
    </recommendedName>
</protein>
<dbReference type="EMBL" id="SGPL01000242">
    <property type="protein sequence ID" value="THH14896.1"/>
    <property type="molecule type" value="Genomic_DNA"/>
</dbReference>
<dbReference type="PANTHER" id="PTHR43364">
    <property type="entry name" value="NADH-SPECIFIC METHYLGLYOXAL REDUCTASE-RELATED"/>
    <property type="match status" value="1"/>
</dbReference>
<dbReference type="PANTHER" id="PTHR43364:SF9">
    <property type="entry name" value="OXIDOREDUCTASE"/>
    <property type="match status" value="1"/>
</dbReference>
<feature type="domain" description="NADP-dependent oxidoreductase" evidence="3">
    <location>
        <begin position="47"/>
        <end position="362"/>
    </location>
</feature>
<dbReference type="OrthoDB" id="1720422at2759"/>
<dbReference type="CDD" id="cd19079">
    <property type="entry name" value="AKR_EcYajO-like"/>
    <property type="match status" value="1"/>
</dbReference>
<dbReference type="GO" id="GO:0016491">
    <property type="term" value="F:oxidoreductase activity"/>
    <property type="evidence" value="ECO:0007669"/>
    <property type="project" value="UniProtKB-KW"/>
</dbReference>
<organism evidence="4 5">
    <name type="scientific">Bondarzewia mesenterica</name>
    <dbReference type="NCBI Taxonomy" id="1095465"/>
    <lineage>
        <taxon>Eukaryota</taxon>
        <taxon>Fungi</taxon>
        <taxon>Dikarya</taxon>
        <taxon>Basidiomycota</taxon>
        <taxon>Agaricomycotina</taxon>
        <taxon>Agaricomycetes</taxon>
        <taxon>Russulales</taxon>
        <taxon>Bondarzewiaceae</taxon>
        <taxon>Bondarzewia</taxon>
    </lineage>
</organism>
<keyword evidence="5" id="KW-1185">Reference proteome</keyword>
<dbReference type="Gene3D" id="3.20.20.100">
    <property type="entry name" value="NADP-dependent oxidoreductase domain"/>
    <property type="match status" value="1"/>
</dbReference>
<name>A0A4S4LR90_9AGAM</name>
<dbReference type="AlphaFoldDB" id="A0A4S4LR90"/>
<evidence type="ECO:0000313" key="5">
    <source>
        <dbReference type="Proteomes" id="UP000310158"/>
    </source>
</evidence>
<accession>A0A4S4LR90</accession>
<keyword evidence="2" id="KW-0560">Oxidoreductase</keyword>
<dbReference type="GO" id="GO:0005829">
    <property type="term" value="C:cytosol"/>
    <property type="evidence" value="ECO:0007669"/>
    <property type="project" value="UniProtKB-ARBA"/>
</dbReference>
<dbReference type="FunFam" id="3.20.20.100:FF:000004">
    <property type="entry name" value="Oxidoreductase, aldo/keto reductase"/>
    <property type="match status" value="1"/>
</dbReference>
<dbReference type="SUPFAM" id="SSF51430">
    <property type="entry name" value="NAD(P)-linked oxidoreductase"/>
    <property type="match status" value="1"/>
</dbReference>
<evidence type="ECO:0000256" key="2">
    <source>
        <dbReference type="ARBA" id="ARBA00023002"/>
    </source>
</evidence>
<keyword evidence="1" id="KW-0521">NADP</keyword>
<evidence type="ECO:0000259" key="3">
    <source>
        <dbReference type="Pfam" id="PF00248"/>
    </source>
</evidence>
<evidence type="ECO:0000313" key="4">
    <source>
        <dbReference type="EMBL" id="THH14896.1"/>
    </source>
</evidence>
<gene>
    <name evidence="4" type="ORF">EW146_g5489</name>
</gene>
<reference evidence="4 5" key="1">
    <citation type="submission" date="2019-02" db="EMBL/GenBank/DDBJ databases">
        <title>Genome sequencing of the rare red list fungi Bondarzewia mesenterica.</title>
        <authorList>
            <person name="Buettner E."/>
            <person name="Kellner H."/>
        </authorList>
    </citation>
    <scope>NUCLEOTIDE SEQUENCE [LARGE SCALE GENOMIC DNA]</scope>
    <source>
        <strain evidence="4 5">DSM 108281</strain>
    </source>
</reference>
<dbReference type="InterPro" id="IPR036812">
    <property type="entry name" value="NAD(P)_OxRdtase_dom_sf"/>
</dbReference>
<comment type="caution">
    <text evidence="4">The sequence shown here is derived from an EMBL/GenBank/DDBJ whole genome shotgun (WGS) entry which is preliminary data.</text>
</comment>
<dbReference type="InterPro" id="IPR023210">
    <property type="entry name" value="NADP_OxRdtase_dom"/>
</dbReference>
<proteinExistence type="predicted"/>
<dbReference type="Pfam" id="PF00248">
    <property type="entry name" value="Aldo_ket_red"/>
    <property type="match status" value="1"/>
</dbReference>
<dbReference type="Proteomes" id="UP000310158">
    <property type="component" value="Unassembled WGS sequence"/>
</dbReference>
<dbReference type="InterPro" id="IPR050523">
    <property type="entry name" value="AKR_Detox_Biosynth"/>
</dbReference>
<sequence>MVKPIKSSRWVFFKHTHSKRSSSSSTMSTMAEYRRLGKSGLRVSVPILGCMSFGDPRWNSWVLPEEKALPILKAAWDAGVTTLDLANMYSNGESEIIVRNFINQYNIPRENMVIITKIRFPVDHEQMSTITSHMRFELASTRDYVNQSGLSRTAIFNQTEASLKRLGMDYIDVLMIHMYDMETPFEETMRALHDLVLSGKVRYLGASNVRAWQFIEMNNVAQLNGWTQFSCVQMEHSLLYRAEERELFAYCDFKGIGIIAFSPLMDGHLARPDGTETVRTKRYKGSSYDKKRRESDIKIIQRVEEIAQKHSWKMCQVALAWSASKISSPIVGVNSVERLHEDITTGKTLTAEEIKYLEELYEDQPPRF</sequence>
<evidence type="ECO:0000256" key="1">
    <source>
        <dbReference type="ARBA" id="ARBA00022857"/>
    </source>
</evidence>